<sequence>MKLTVVNQVLLETISRLRGERTDRSLFHILQGKRSATSLQDAHFYELETVFGMLPFRRETFDRLLLELEQQGFIERAETLRITELGQSSIKVPFLIDDMGGELRGFSVVLWKRLSLLIQTVVCLEQKRFFVPVQQDVAIKDWVRRYIKGMPQRTQWIDQVYQELREALRQLSVKEATLISYRLSGLKTGLSYPQLVEKLDSDVLSLRLEFMMAWRKCLRHLDEAGLILRLGEDIDQSKMTQSAQKTWDMLRNGFALNEISERRRLKKSTMEDHLVEIAMYSDVFPRSQFLSDAQFKEVIEVANRNETFSLKRIKGELKLETDYFQIRIALARKRWEER</sequence>
<organism evidence="2 3">
    <name type="scientific">Exiguobacterium oxidotolerans</name>
    <dbReference type="NCBI Taxonomy" id="223958"/>
    <lineage>
        <taxon>Bacteria</taxon>
        <taxon>Bacillati</taxon>
        <taxon>Bacillota</taxon>
        <taxon>Bacilli</taxon>
        <taxon>Bacillales</taxon>
        <taxon>Bacillales Family XII. Incertae Sedis</taxon>
        <taxon>Exiguobacterium</taxon>
    </lineage>
</organism>
<keyword evidence="3" id="KW-1185">Reference proteome</keyword>
<feature type="domain" description="Helicase Helix-turn-helix" evidence="1">
    <location>
        <begin position="242"/>
        <end position="330"/>
    </location>
</feature>
<evidence type="ECO:0000313" key="3">
    <source>
        <dbReference type="Proteomes" id="UP000439752"/>
    </source>
</evidence>
<evidence type="ECO:0000259" key="1">
    <source>
        <dbReference type="Pfam" id="PF14493"/>
    </source>
</evidence>
<dbReference type="EMBL" id="CABWKQ010000023">
    <property type="protein sequence ID" value="VWX36956.1"/>
    <property type="molecule type" value="Genomic_DNA"/>
</dbReference>
<evidence type="ECO:0000313" key="2">
    <source>
        <dbReference type="EMBL" id="VWX36956.1"/>
    </source>
</evidence>
<dbReference type="Pfam" id="PF14493">
    <property type="entry name" value="HTH_40"/>
    <property type="match status" value="1"/>
</dbReference>
<protein>
    <recommendedName>
        <fullName evidence="1">Helicase Helix-turn-helix domain-containing protein</fullName>
    </recommendedName>
</protein>
<name>A0A653ID36_9BACL</name>
<dbReference type="Proteomes" id="UP000439752">
    <property type="component" value="Unassembled WGS sequence"/>
</dbReference>
<dbReference type="InterPro" id="IPR029491">
    <property type="entry name" value="Helicase_HTH"/>
</dbReference>
<dbReference type="RefSeq" id="WP_029330699.1">
    <property type="nucleotide sequence ID" value="NZ_LR732308.1"/>
</dbReference>
<gene>
    <name evidence="2" type="ORF">EXIGUO9Y_30164</name>
</gene>
<reference evidence="2 3" key="1">
    <citation type="submission" date="2019-10" db="EMBL/GenBank/DDBJ databases">
        <authorList>
            <person name="Karimi E."/>
        </authorList>
    </citation>
    <scope>NUCLEOTIDE SEQUENCE [LARGE SCALE GENOMIC DNA]</scope>
    <source>
        <strain evidence="2">Exiguobacterium sp. 9Y</strain>
    </source>
</reference>
<dbReference type="AlphaFoldDB" id="A0A653ID36"/>
<proteinExistence type="predicted"/>
<accession>A0A653ID36</accession>